<dbReference type="Proteomes" id="UP000192660">
    <property type="component" value="Unassembled WGS sequence"/>
</dbReference>
<name>A0A1W1WEM6_SULTA</name>
<dbReference type="Gene3D" id="3.20.20.450">
    <property type="entry name" value="EAL domain"/>
    <property type="match status" value="1"/>
</dbReference>
<dbReference type="GO" id="GO:0019825">
    <property type="term" value="F:oxygen binding"/>
    <property type="evidence" value="ECO:0007669"/>
    <property type="project" value="InterPro"/>
</dbReference>
<dbReference type="Pfam" id="PF11563">
    <property type="entry name" value="Protoglobin"/>
    <property type="match status" value="1"/>
</dbReference>
<dbReference type="CDD" id="cd01948">
    <property type="entry name" value="EAL"/>
    <property type="match status" value="1"/>
</dbReference>
<evidence type="ECO:0000259" key="1">
    <source>
        <dbReference type="PROSITE" id="PS50883"/>
    </source>
</evidence>
<dbReference type="SUPFAM" id="SSF141868">
    <property type="entry name" value="EAL domain-like"/>
    <property type="match status" value="1"/>
</dbReference>
<dbReference type="OrthoDB" id="9805474at2"/>
<dbReference type="PANTHER" id="PTHR33121">
    <property type="entry name" value="CYCLIC DI-GMP PHOSPHODIESTERASE PDEF"/>
    <property type="match status" value="1"/>
</dbReference>
<dbReference type="CDD" id="cd01949">
    <property type="entry name" value="GGDEF"/>
    <property type="match status" value="1"/>
</dbReference>
<dbReference type="EMBL" id="FWWY01000001">
    <property type="protein sequence ID" value="SMC04695.1"/>
    <property type="molecule type" value="Genomic_DNA"/>
</dbReference>
<dbReference type="InterPro" id="IPR050706">
    <property type="entry name" value="Cyclic-di-GMP_PDE-like"/>
</dbReference>
<feature type="domain" description="GGDEF" evidence="2">
    <location>
        <begin position="192"/>
        <end position="325"/>
    </location>
</feature>
<dbReference type="InterPro" id="IPR035919">
    <property type="entry name" value="EAL_sf"/>
</dbReference>
<dbReference type="PROSITE" id="PS50883">
    <property type="entry name" value="EAL"/>
    <property type="match status" value="1"/>
</dbReference>
<reference evidence="4" key="1">
    <citation type="submission" date="2017-04" db="EMBL/GenBank/DDBJ databases">
        <authorList>
            <person name="Varghese N."/>
            <person name="Submissions S."/>
        </authorList>
    </citation>
    <scope>NUCLEOTIDE SEQUENCE [LARGE SCALE GENOMIC DNA]</scope>
    <source>
        <strain evidence="4">DSM 9293</strain>
    </source>
</reference>
<dbReference type="GO" id="GO:0071111">
    <property type="term" value="F:cyclic-guanylate-specific phosphodiesterase activity"/>
    <property type="evidence" value="ECO:0007669"/>
    <property type="project" value="InterPro"/>
</dbReference>
<dbReference type="InterPro" id="IPR029787">
    <property type="entry name" value="Nucleotide_cyclase"/>
</dbReference>
<dbReference type="InterPro" id="IPR043128">
    <property type="entry name" value="Rev_trsase/Diguanyl_cyclase"/>
</dbReference>
<accession>A0A1W1WEM6</accession>
<dbReference type="AlphaFoldDB" id="A0A1W1WEM6"/>
<dbReference type="Pfam" id="PF00563">
    <property type="entry name" value="EAL"/>
    <property type="match status" value="1"/>
</dbReference>
<dbReference type="SMART" id="SM00267">
    <property type="entry name" value="GGDEF"/>
    <property type="match status" value="1"/>
</dbReference>
<dbReference type="PROSITE" id="PS50887">
    <property type="entry name" value="GGDEF"/>
    <property type="match status" value="1"/>
</dbReference>
<dbReference type="InterPro" id="IPR012292">
    <property type="entry name" value="Globin/Proto"/>
</dbReference>
<feature type="domain" description="EAL" evidence="1">
    <location>
        <begin position="331"/>
        <end position="584"/>
    </location>
</feature>
<dbReference type="Gene3D" id="1.10.490.10">
    <property type="entry name" value="Globins"/>
    <property type="match status" value="1"/>
</dbReference>
<keyword evidence="4" id="KW-1185">Reference proteome</keyword>
<dbReference type="InterPro" id="IPR044398">
    <property type="entry name" value="Globin-sensor_dom"/>
</dbReference>
<organism evidence="3 4">
    <name type="scientific">Sulfobacillus thermosulfidooxidans (strain DSM 9293 / VKM B-1269 / AT-1)</name>
    <dbReference type="NCBI Taxonomy" id="929705"/>
    <lineage>
        <taxon>Bacteria</taxon>
        <taxon>Bacillati</taxon>
        <taxon>Bacillota</taxon>
        <taxon>Clostridia</taxon>
        <taxon>Eubacteriales</taxon>
        <taxon>Clostridiales Family XVII. Incertae Sedis</taxon>
        <taxon>Sulfobacillus</taxon>
    </lineage>
</organism>
<dbReference type="STRING" id="28034.BFX07_00490"/>
<gene>
    <name evidence="3" type="ORF">SAMN00768000_1788</name>
</gene>
<dbReference type="InterPro" id="IPR001633">
    <property type="entry name" value="EAL_dom"/>
</dbReference>
<dbReference type="NCBIfam" id="TIGR00254">
    <property type="entry name" value="GGDEF"/>
    <property type="match status" value="1"/>
</dbReference>
<protein>
    <submittedName>
        <fullName evidence="3">Diguanylate cyclase (GGDEF) domain-containing protein</fullName>
    </submittedName>
</protein>
<evidence type="ECO:0000313" key="4">
    <source>
        <dbReference type="Proteomes" id="UP000192660"/>
    </source>
</evidence>
<dbReference type="SMART" id="SM00052">
    <property type="entry name" value="EAL"/>
    <property type="match status" value="1"/>
</dbReference>
<dbReference type="InterPro" id="IPR000160">
    <property type="entry name" value="GGDEF_dom"/>
</dbReference>
<dbReference type="SUPFAM" id="SSF55073">
    <property type="entry name" value="Nucleotide cyclase"/>
    <property type="match status" value="1"/>
</dbReference>
<dbReference type="RefSeq" id="WP_084661315.1">
    <property type="nucleotide sequence ID" value="NZ_FWWY01000001.1"/>
</dbReference>
<evidence type="ECO:0000259" key="2">
    <source>
        <dbReference type="PROSITE" id="PS50887"/>
    </source>
</evidence>
<dbReference type="Gene3D" id="3.30.70.270">
    <property type="match status" value="1"/>
</dbReference>
<proteinExistence type="predicted"/>
<sequence length="603" mass="67342">MSSNFWENAEISLNDQNLADGLTLIGWTTEDTEHIAAVPWASVAARVVPMFVQTIAAHPVFDRLVITHGSYQELNQLATRYLKSLSRPPTTRLAIQIAQRIGTLHVQMGLSSLAFLAAYWSLFHDVIQSVSTLSPDPVRWQLAESAAKRMAWDLLVMSSTQSGYYAVHDPLTHLPNRWATEQQVQVLMRQCPSVMVLFADLNGFKMVNDTYGHDAGDHVLQEVARRWRAVLRSSDCLGRWGGDEFLLALPGGTTAPTASHIIDKLLQALTVPIQITGHPPVTVSAAFGVASFPADGLSVGAVIQRADQQLYEAKRTRQRWVAYPAKTMTGAAQWAFRIHKALGTSDIVVHYQPIIDLNSGQVREWEALVRYRDSAGHLHYPGEFLPALQNHHVLQMLDGTVLEQVFRDLTMWTIQGYQATVSVNVTSTDLLHPEFLQRLQDLHARYPQVLPQNIGFEVLESAVLVYPEQIASILGTLREQGYHIALDDFGTGYSSLSHLQKIPIDVLKIDRSFVQDWHSTSGRGLIQAIVGMSQPFGFRTIAEGVETLAQHQTLRSLGCQWAQGWLYSAARDAHHVIHWQWLGDGVMSSSNDYVDDKNPQENR</sequence>
<dbReference type="PANTHER" id="PTHR33121:SF79">
    <property type="entry name" value="CYCLIC DI-GMP PHOSPHODIESTERASE PDED-RELATED"/>
    <property type="match status" value="1"/>
</dbReference>
<dbReference type="Pfam" id="PF00990">
    <property type="entry name" value="GGDEF"/>
    <property type="match status" value="1"/>
</dbReference>
<evidence type="ECO:0000313" key="3">
    <source>
        <dbReference type="EMBL" id="SMC04695.1"/>
    </source>
</evidence>
<dbReference type="GO" id="GO:0020037">
    <property type="term" value="F:heme binding"/>
    <property type="evidence" value="ECO:0007669"/>
    <property type="project" value="InterPro"/>
</dbReference>